<sequence>MRHFRTAALTGALLLAGLTPVIAQTESCTVPARQILENPSFEAGSAAPWDISRACSAGSPGGPPEIIDDVENAHDGSWVLRQTFEDNIVRFATQPVTIESPGEPHNISLWYRYDALPGFTATTCAINVRYGTTPLENIGRSLTAPDAGWTQLSATWTPTNAEYTFYVAYGCINNTIYLDDIQFWAPERETICSTSTSSTSTSTVTSSSTATSSTTTSSTTTSFTTTSSTTTSATTTSSTTTSSTTTSSTTTSSTTTSSTSSSFTTTTKPTCNPHHTKTVTRTKTVTETACPTSLPRYFECLANGVHHH</sequence>
<dbReference type="Gene3D" id="2.60.120.260">
    <property type="entry name" value="Galactose-binding domain-like"/>
    <property type="match status" value="1"/>
</dbReference>
<dbReference type="EMBL" id="CDMC01000006">
    <property type="protein sequence ID" value="CEN61008.1"/>
    <property type="molecule type" value="Genomic_DNA"/>
</dbReference>
<dbReference type="OrthoDB" id="3565477at2759"/>
<dbReference type="STRING" id="454130.A0A0U5CPF0"/>
<accession>A0A0U5CPF0</accession>
<reference evidence="4" key="1">
    <citation type="journal article" date="2016" name="Genome Announc.">
        <title>Draft genome sequences of fungus Aspergillus calidoustus.</title>
        <authorList>
            <person name="Horn F."/>
            <person name="Linde J."/>
            <person name="Mattern D.J."/>
            <person name="Walther G."/>
            <person name="Guthke R."/>
            <person name="Scherlach K."/>
            <person name="Martin K."/>
            <person name="Brakhage A.A."/>
            <person name="Petzke L."/>
            <person name="Valiante V."/>
        </authorList>
    </citation>
    <scope>NUCLEOTIDE SEQUENCE [LARGE SCALE GENOMIC DNA]</scope>
    <source>
        <strain evidence="4">SF006504</strain>
    </source>
</reference>
<feature type="compositionally biased region" description="Low complexity" evidence="1">
    <location>
        <begin position="193"/>
        <end position="267"/>
    </location>
</feature>
<keyword evidence="2" id="KW-0732">Signal</keyword>
<evidence type="ECO:0008006" key="5">
    <source>
        <dbReference type="Google" id="ProtNLM"/>
    </source>
</evidence>
<organism evidence="3 4">
    <name type="scientific">Aspergillus calidoustus</name>
    <dbReference type="NCBI Taxonomy" id="454130"/>
    <lineage>
        <taxon>Eukaryota</taxon>
        <taxon>Fungi</taxon>
        <taxon>Dikarya</taxon>
        <taxon>Ascomycota</taxon>
        <taxon>Pezizomycotina</taxon>
        <taxon>Eurotiomycetes</taxon>
        <taxon>Eurotiomycetidae</taxon>
        <taxon>Eurotiales</taxon>
        <taxon>Aspergillaceae</taxon>
        <taxon>Aspergillus</taxon>
        <taxon>Aspergillus subgen. Nidulantes</taxon>
    </lineage>
</organism>
<dbReference type="OMA" id="PRYFECL"/>
<evidence type="ECO:0000256" key="2">
    <source>
        <dbReference type="SAM" id="SignalP"/>
    </source>
</evidence>
<feature type="signal peptide" evidence="2">
    <location>
        <begin position="1"/>
        <end position="23"/>
    </location>
</feature>
<dbReference type="AlphaFoldDB" id="A0A0U5CPF0"/>
<feature type="region of interest" description="Disordered" evidence="1">
    <location>
        <begin position="193"/>
        <end position="276"/>
    </location>
</feature>
<feature type="chain" id="PRO_5006855782" description="CBM-cenC domain-containing protein" evidence="2">
    <location>
        <begin position="24"/>
        <end position="308"/>
    </location>
</feature>
<keyword evidence="4" id="KW-1185">Reference proteome</keyword>
<protein>
    <recommendedName>
        <fullName evidence="5">CBM-cenC domain-containing protein</fullName>
    </recommendedName>
</protein>
<evidence type="ECO:0000313" key="4">
    <source>
        <dbReference type="Proteomes" id="UP000054771"/>
    </source>
</evidence>
<evidence type="ECO:0000256" key="1">
    <source>
        <dbReference type="SAM" id="MobiDB-lite"/>
    </source>
</evidence>
<evidence type="ECO:0000313" key="3">
    <source>
        <dbReference type="EMBL" id="CEN61008.1"/>
    </source>
</evidence>
<gene>
    <name evidence="3" type="ORF">ASPCAL07677</name>
</gene>
<dbReference type="Proteomes" id="UP000054771">
    <property type="component" value="Unassembled WGS sequence"/>
</dbReference>
<name>A0A0U5CPF0_ASPCI</name>
<proteinExistence type="predicted"/>